<name>A0A2R5L6R9_9ACAR</name>
<keyword evidence="3" id="KW-0677">Repeat</keyword>
<dbReference type="InterPro" id="IPR036322">
    <property type="entry name" value="WD40_repeat_dom_sf"/>
</dbReference>
<dbReference type="InterPro" id="IPR015943">
    <property type="entry name" value="WD40/YVTN_repeat-like_dom_sf"/>
</dbReference>
<dbReference type="GO" id="GO:0005634">
    <property type="term" value="C:nucleus"/>
    <property type="evidence" value="ECO:0007669"/>
    <property type="project" value="TreeGrafter"/>
</dbReference>
<evidence type="ECO:0000313" key="6">
    <source>
        <dbReference type="EMBL" id="MBY05188.1"/>
    </source>
</evidence>
<evidence type="ECO:0000256" key="5">
    <source>
        <dbReference type="SAM" id="MobiDB-lite"/>
    </source>
</evidence>
<dbReference type="SMART" id="SM00320">
    <property type="entry name" value="WD40"/>
    <property type="match status" value="5"/>
</dbReference>
<dbReference type="Pfam" id="PF00400">
    <property type="entry name" value="WD40"/>
    <property type="match status" value="3"/>
</dbReference>
<evidence type="ECO:0000256" key="1">
    <source>
        <dbReference type="ARBA" id="ARBA00022553"/>
    </source>
</evidence>
<sequence>MNFVPCLAWVKRGVAKATPEKVRLLKEELKELVEADDGTVEDNVANSDTDEHMKGDAGDIDAKYDLDKYDDETDAPSNANQLAGLAMYASNADDPYMSGKSDEESEEEIDDFTIRQSDNLIAVARVDDDCGSIEIYVSNEAEDHLYVHHDIIVQTYPVCIEWLSYDPTESSPGNYIAVGDMTPVISVWDLDVVDSLEPAYKLGKKTKKKAHKPSDGHTDAVISLSWNRQARQVLASGSADHKVITWDLSAGVPNIHITGHNEKVQSIQWHPFEASTLLTGSSDHTVKLWDCRAIDAGCKSWSVGSEVEKVLWNHFDPFYFYVSTEEGHVYGFDARSDSAVFTLSAHTQAVTGMALSTHCPGCLITASADKLLKVWDIQDEKPVFVLETDAKVGSVLALASSPDEPFLLAAGGDNHSHSFRVINLKAFNQMNRFKNRHLVQPVEVPSEGHMETDSTVGALGDLSLAGPSKNDT</sequence>
<dbReference type="EMBL" id="GGLE01001062">
    <property type="protein sequence ID" value="MBY05188.1"/>
    <property type="molecule type" value="Transcribed_RNA"/>
</dbReference>
<feature type="repeat" description="WD" evidence="4">
    <location>
        <begin position="214"/>
        <end position="251"/>
    </location>
</feature>
<accession>A0A2R5L6R9</accession>
<dbReference type="Gene3D" id="2.130.10.10">
    <property type="entry name" value="YVTN repeat-like/Quinoprotein amine dehydrogenase"/>
    <property type="match status" value="2"/>
</dbReference>
<dbReference type="PROSITE" id="PS00678">
    <property type="entry name" value="WD_REPEATS_1"/>
    <property type="match status" value="2"/>
</dbReference>
<dbReference type="PRINTS" id="PR00320">
    <property type="entry name" value="GPROTEINBRPT"/>
</dbReference>
<dbReference type="AlphaFoldDB" id="A0A2R5L6R9"/>
<dbReference type="InterPro" id="IPR044285">
    <property type="entry name" value="PWP1"/>
</dbReference>
<proteinExistence type="predicted"/>
<dbReference type="PANTHER" id="PTHR14091:SF0">
    <property type="entry name" value="PERIODIC TRYPTOPHAN PROTEIN 1 HOMOLOG"/>
    <property type="match status" value="1"/>
</dbReference>
<reference evidence="6" key="1">
    <citation type="submission" date="2018-03" db="EMBL/GenBank/DDBJ databases">
        <title>The relapsing fever spirochete Borrelia turicatae persists in the highly oxidative environment of its soft-bodied tick vector.</title>
        <authorList>
            <person name="Bourret T.J."/>
            <person name="Boyle W.K."/>
            <person name="Valenzuela J.G."/>
            <person name="Oliveira F."/>
            <person name="Lopez J.E."/>
        </authorList>
    </citation>
    <scope>NUCLEOTIDE SEQUENCE</scope>
    <source>
        <strain evidence="6">Kansas strain/isolate</strain>
        <tissue evidence="6">Salivary glands</tissue>
    </source>
</reference>
<keyword evidence="1" id="KW-0597">Phosphoprotein</keyword>
<dbReference type="PROSITE" id="PS50082">
    <property type="entry name" value="WD_REPEATS_2"/>
    <property type="match status" value="3"/>
</dbReference>
<dbReference type="SUPFAM" id="SSF50978">
    <property type="entry name" value="WD40 repeat-like"/>
    <property type="match status" value="1"/>
</dbReference>
<evidence type="ECO:0000256" key="3">
    <source>
        <dbReference type="ARBA" id="ARBA00022737"/>
    </source>
</evidence>
<feature type="region of interest" description="Disordered" evidence="5">
    <location>
        <begin position="37"/>
        <end position="57"/>
    </location>
</feature>
<dbReference type="GO" id="GO:0006364">
    <property type="term" value="P:rRNA processing"/>
    <property type="evidence" value="ECO:0007669"/>
    <property type="project" value="InterPro"/>
</dbReference>
<feature type="repeat" description="WD" evidence="4">
    <location>
        <begin position="257"/>
        <end position="290"/>
    </location>
</feature>
<dbReference type="InterPro" id="IPR019775">
    <property type="entry name" value="WD40_repeat_CS"/>
</dbReference>
<dbReference type="InterPro" id="IPR001680">
    <property type="entry name" value="WD40_rpt"/>
</dbReference>
<organism evidence="6">
    <name type="scientific">Ornithodoros turicata</name>
    <dbReference type="NCBI Taxonomy" id="34597"/>
    <lineage>
        <taxon>Eukaryota</taxon>
        <taxon>Metazoa</taxon>
        <taxon>Ecdysozoa</taxon>
        <taxon>Arthropoda</taxon>
        <taxon>Chelicerata</taxon>
        <taxon>Arachnida</taxon>
        <taxon>Acari</taxon>
        <taxon>Parasitiformes</taxon>
        <taxon>Ixodida</taxon>
        <taxon>Ixodoidea</taxon>
        <taxon>Argasidae</taxon>
        <taxon>Ornithodorinae</taxon>
        <taxon>Ornithodoros</taxon>
    </lineage>
</organism>
<evidence type="ECO:0000256" key="2">
    <source>
        <dbReference type="ARBA" id="ARBA00022574"/>
    </source>
</evidence>
<dbReference type="PANTHER" id="PTHR14091">
    <property type="entry name" value="PERIODIC TRYPTOPHAN PROTEIN 1"/>
    <property type="match status" value="1"/>
</dbReference>
<feature type="repeat" description="WD" evidence="4">
    <location>
        <begin position="343"/>
        <end position="385"/>
    </location>
</feature>
<protein>
    <submittedName>
        <fullName evidence="6">Putative wd40 repeat-containing protein</fullName>
    </submittedName>
</protein>
<keyword evidence="2 4" id="KW-0853">WD repeat</keyword>
<evidence type="ECO:0000256" key="4">
    <source>
        <dbReference type="PROSITE-ProRule" id="PRU00221"/>
    </source>
</evidence>
<dbReference type="PROSITE" id="PS50294">
    <property type="entry name" value="WD_REPEATS_REGION"/>
    <property type="match status" value="3"/>
</dbReference>
<dbReference type="InterPro" id="IPR020472">
    <property type="entry name" value="WD40_PAC1"/>
</dbReference>